<protein>
    <recommendedName>
        <fullName evidence="7">Ubiquitin carboxyl-terminal hydrolase</fullName>
        <ecNumber evidence="7">3.4.19.12</ecNumber>
    </recommendedName>
</protein>
<name>A0A0A8L900_9SACH</name>
<evidence type="ECO:0000256" key="8">
    <source>
        <dbReference type="SAM" id="MobiDB-lite"/>
    </source>
</evidence>
<dbReference type="Proteomes" id="UP000031516">
    <property type="component" value="Unassembled WGS sequence"/>
</dbReference>
<keyword evidence="3 7" id="KW-0645">Protease</keyword>
<dbReference type="GO" id="GO:0006508">
    <property type="term" value="P:proteolysis"/>
    <property type="evidence" value="ECO:0007669"/>
    <property type="project" value="UniProtKB-KW"/>
</dbReference>
<dbReference type="EC" id="3.4.19.12" evidence="7"/>
<dbReference type="GO" id="GO:0004843">
    <property type="term" value="F:cysteine-type deubiquitinase activity"/>
    <property type="evidence" value="ECO:0007669"/>
    <property type="project" value="UniProtKB-UniRule"/>
</dbReference>
<sequence length="799" mass="90438">MVEPSSTLSCKSLTQLSGVASKVVAEDVEGEDFKQLLAKCIDTLSVYKGELRKLSCVSDSTPAAQFYQLNETLYVYYKIVSQIASQVIPKLPEFQRIKNSSKKDAKDKELMEIYSRLVSALANDKRIGEVKKFIKSHSGEGGGSHESAPYVYKDGEFVSISQLHSLILNDSDMFGVLLVDIRPRMDFNEGHIKHNNIVCIEPISFKESYTDLDIMRKSLITAPEMELEFFKNRDKFKLIVLYTDTDEHTKYYWHQLEVLQDILLNRSFDKPLNNTRLIILQNGVNAWKGRYPEELDTVEATNLSEVKPKPMEHNFEQISLPNNSNKDLSISSIWNENPVKSSTHYPDAPFLTSAAGISTSGLTPNPLLPSTSNLTKALQQHDERNSEFNKLPQQGYVPNGSKINGQENATSGKLVANGNLTATNSNHPKISLDFTVGLVNLGNSCYLNCIIQCLLGCHELTYIFLTNAYKKHVNVNSRLGSKGLLAGYFSQLVQKMYQQGKLQPYGITSTGSTAVQPSQFKLACGSVNSLFKGKQQQDCQEFCQFLLDGLHEDLNQCGANPPLKELSPEAEKMRETMPMRIASAIEWERYLTTDFSVIVDLFQGQYASRLRCKMCGHTSTTYQAFSVLSVPVPKTRSCTIYDCFKEFTKLETLEKDELWYCPYCKKRQPSTKQIIITRLPNNLIIHMKRFDNMLNKNNVFVNYPNELDLTGFWINDYSGEMPKDNGVSLPLRGQKPPFNYRLFSVASHSGTLYGGHYTSYVDKGGLGWCSFDDVSCRKVRRKDEYIIPNAYVLFYHRVN</sequence>
<dbReference type="InterPro" id="IPR050185">
    <property type="entry name" value="Ub_carboxyl-term_hydrolase"/>
</dbReference>
<feature type="domain" description="Rhodanese" evidence="9">
    <location>
        <begin position="172"/>
        <end position="296"/>
    </location>
</feature>
<dbReference type="PANTHER" id="PTHR21646">
    <property type="entry name" value="UBIQUITIN CARBOXYL-TERMINAL HYDROLASE"/>
    <property type="match status" value="1"/>
</dbReference>
<dbReference type="InterPro" id="IPR018200">
    <property type="entry name" value="USP_CS"/>
</dbReference>
<evidence type="ECO:0000313" key="12">
    <source>
        <dbReference type="Proteomes" id="UP000031516"/>
    </source>
</evidence>
<dbReference type="PROSITE" id="PS00972">
    <property type="entry name" value="USP_1"/>
    <property type="match status" value="1"/>
</dbReference>
<reference evidence="11 12" key="1">
    <citation type="submission" date="2014-03" db="EMBL/GenBank/DDBJ databases">
        <title>The genome of Kluyveromyces dobzhanskii.</title>
        <authorList>
            <person name="Nystedt B."/>
            <person name="Astrom S."/>
        </authorList>
    </citation>
    <scope>NUCLEOTIDE SEQUENCE [LARGE SCALE GENOMIC DNA]</scope>
    <source>
        <strain evidence="11 12">CBS 2104</strain>
    </source>
</reference>
<dbReference type="InterPro" id="IPR038765">
    <property type="entry name" value="Papain-like_cys_pep_sf"/>
</dbReference>
<evidence type="ECO:0000256" key="6">
    <source>
        <dbReference type="ARBA" id="ARBA00022807"/>
    </source>
</evidence>
<feature type="region of interest" description="Disordered" evidence="8">
    <location>
        <begin position="387"/>
        <end position="408"/>
    </location>
</feature>
<dbReference type="Gene3D" id="3.90.70.10">
    <property type="entry name" value="Cysteine proteinases"/>
    <property type="match status" value="1"/>
</dbReference>
<dbReference type="PANTHER" id="PTHR21646:SF95">
    <property type="entry name" value="UBIQUITIN CARBOXYL-TERMINAL HYDROLASE 4-RELATED"/>
    <property type="match status" value="1"/>
</dbReference>
<comment type="catalytic activity">
    <reaction evidence="1 7">
        <text>Thiol-dependent hydrolysis of ester, thioester, amide, peptide and isopeptide bonds formed by the C-terminal Gly of ubiquitin (a 76-residue protein attached to proteins as an intracellular targeting signal).</text>
        <dbReference type="EC" id="3.4.19.12"/>
    </reaction>
</comment>
<keyword evidence="4 7" id="KW-0833">Ubl conjugation pathway</keyword>
<evidence type="ECO:0000256" key="1">
    <source>
        <dbReference type="ARBA" id="ARBA00000707"/>
    </source>
</evidence>
<dbReference type="FunFam" id="3.90.70.10:FF:000115">
    <property type="entry name" value="DOA4p Ubiquitin hydrolase"/>
    <property type="match status" value="1"/>
</dbReference>
<dbReference type="Gene3D" id="3.40.250.10">
    <property type="entry name" value="Rhodanese-like domain"/>
    <property type="match status" value="1"/>
</dbReference>
<comment type="caution">
    <text evidence="11">The sequence shown here is derived from an EMBL/GenBank/DDBJ whole genome shotgun (WGS) entry which is preliminary data.</text>
</comment>
<evidence type="ECO:0000313" key="11">
    <source>
        <dbReference type="EMBL" id="CDO94650.1"/>
    </source>
</evidence>
<dbReference type="Pfam" id="PF00443">
    <property type="entry name" value="UCH"/>
    <property type="match status" value="1"/>
</dbReference>
<keyword evidence="5 7" id="KW-0378">Hydrolase</keyword>
<dbReference type="PROSITE" id="PS50206">
    <property type="entry name" value="RHODANESE_3"/>
    <property type="match status" value="1"/>
</dbReference>
<comment type="similarity">
    <text evidence="2 7">Belongs to the peptidase C19 family.</text>
</comment>
<evidence type="ECO:0000256" key="7">
    <source>
        <dbReference type="RuleBase" id="RU366025"/>
    </source>
</evidence>
<evidence type="ECO:0000256" key="2">
    <source>
        <dbReference type="ARBA" id="ARBA00009085"/>
    </source>
</evidence>
<dbReference type="PROSITE" id="PS00973">
    <property type="entry name" value="USP_2"/>
    <property type="match status" value="1"/>
</dbReference>
<evidence type="ECO:0000259" key="9">
    <source>
        <dbReference type="PROSITE" id="PS50206"/>
    </source>
</evidence>
<dbReference type="InterPro" id="IPR028889">
    <property type="entry name" value="USP"/>
</dbReference>
<dbReference type="GO" id="GO:0016579">
    <property type="term" value="P:protein deubiquitination"/>
    <property type="evidence" value="ECO:0007669"/>
    <property type="project" value="InterPro"/>
</dbReference>
<dbReference type="AlphaFoldDB" id="A0A0A8L900"/>
<dbReference type="OrthoDB" id="292964at2759"/>
<evidence type="ECO:0000256" key="3">
    <source>
        <dbReference type="ARBA" id="ARBA00022670"/>
    </source>
</evidence>
<accession>A0A0A8L900</accession>
<dbReference type="InterPro" id="IPR001763">
    <property type="entry name" value="Rhodanese-like_dom"/>
</dbReference>
<dbReference type="CDD" id="cd02674">
    <property type="entry name" value="Peptidase_C19R"/>
    <property type="match status" value="1"/>
</dbReference>
<gene>
    <name evidence="11" type="ORF">KLDO_g2908</name>
</gene>
<proteinExistence type="inferred from homology"/>
<dbReference type="InterPro" id="IPR036873">
    <property type="entry name" value="Rhodanese-like_dom_sf"/>
</dbReference>
<dbReference type="InterPro" id="IPR001394">
    <property type="entry name" value="Peptidase_C19_UCH"/>
</dbReference>
<dbReference type="EMBL" id="CCBQ010000039">
    <property type="protein sequence ID" value="CDO94650.1"/>
    <property type="molecule type" value="Genomic_DNA"/>
</dbReference>
<evidence type="ECO:0000256" key="4">
    <source>
        <dbReference type="ARBA" id="ARBA00022786"/>
    </source>
</evidence>
<feature type="domain" description="USP" evidence="10">
    <location>
        <begin position="436"/>
        <end position="798"/>
    </location>
</feature>
<dbReference type="SUPFAM" id="SSF54001">
    <property type="entry name" value="Cysteine proteinases"/>
    <property type="match status" value="1"/>
</dbReference>
<dbReference type="PROSITE" id="PS50235">
    <property type="entry name" value="USP_3"/>
    <property type="match status" value="1"/>
</dbReference>
<evidence type="ECO:0000256" key="5">
    <source>
        <dbReference type="ARBA" id="ARBA00022801"/>
    </source>
</evidence>
<keyword evidence="6 7" id="KW-0788">Thiol protease</keyword>
<dbReference type="Pfam" id="PF00581">
    <property type="entry name" value="Rhodanese"/>
    <property type="match status" value="1"/>
</dbReference>
<dbReference type="SMART" id="SM00450">
    <property type="entry name" value="RHOD"/>
    <property type="match status" value="1"/>
</dbReference>
<organism evidence="11 12">
    <name type="scientific">Kluyveromyces dobzhanskii CBS 2104</name>
    <dbReference type="NCBI Taxonomy" id="1427455"/>
    <lineage>
        <taxon>Eukaryota</taxon>
        <taxon>Fungi</taxon>
        <taxon>Dikarya</taxon>
        <taxon>Ascomycota</taxon>
        <taxon>Saccharomycotina</taxon>
        <taxon>Saccharomycetes</taxon>
        <taxon>Saccharomycetales</taxon>
        <taxon>Saccharomycetaceae</taxon>
        <taxon>Kluyveromyces</taxon>
    </lineage>
</organism>
<keyword evidence="12" id="KW-1185">Reference proteome</keyword>
<dbReference type="SUPFAM" id="SSF52821">
    <property type="entry name" value="Rhodanese/Cell cycle control phosphatase"/>
    <property type="match status" value="1"/>
</dbReference>
<evidence type="ECO:0000259" key="10">
    <source>
        <dbReference type="PROSITE" id="PS50235"/>
    </source>
</evidence>